<evidence type="ECO:0000313" key="2">
    <source>
        <dbReference type="EMBL" id="QSE94185.1"/>
    </source>
</evidence>
<evidence type="ECO:0000313" key="3">
    <source>
        <dbReference type="Proteomes" id="UP000662986"/>
    </source>
</evidence>
<feature type="region of interest" description="Disordered" evidence="1">
    <location>
        <begin position="99"/>
        <end position="148"/>
    </location>
</feature>
<reference evidence="2 3" key="2">
    <citation type="journal article" date="2022" name="Arch. Microbiol.">
        <title>Rhodococcus pseudokoreensis sp. nov. isolated from the rhizosphere of young M26 apple rootstocks.</title>
        <authorList>
            <person name="Kampfer P."/>
            <person name="Glaeser S.P."/>
            <person name="Blom J."/>
            <person name="Wolf J."/>
            <person name="Benning S."/>
            <person name="Schloter M."/>
            <person name="Neumann-Schaal M."/>
        </authorList>
    </citation>
    <scope>NUCLEOTIDE SEQUENCE [LARGE SCALE GENOMIC DNA]</scope>
    <source>
        <strain evidence="2 3">R79</strain>
    </source>
</reference>
<accession>A0A974WAJ9</accession>
<dbReference type="EMBL" id="CP070619">
    <property type="protein sequence ID" value="QSE94185.1"/>
    <property type="molecule type" value="Genomic_DNA"/>
</dbReference>
<proteinExistence type="predicted"/>
<organism evidence="2 3">
    <name type="scientific">Rhodococcus pseudokoreensis</name>
    <dbReference type="NCBI Taxonomy" id="2811421"/>
    <lineage>
        <taxon>Bacteria</taxon>
        <taxon>Bacillati</taxon>
        <taxon>Actinomycetota</taxon>
        <taxon>Actinomycetes</taxon>
        <taxon>Mycobacteriales</taxon>
        <taxon>Nocardiaceae</taxon>
        <taxon>Rhodococcus</taxon>
    </lineage>
</organism>
<protein>
    <recommendedName>
        <fullName evidence="4">Terminase small subunit</fullName>
    </recommendedName>
</protein>
<dbReference type="RefSeq" id="WP_206010617.1">
    <property type="nucleotide sequence ID" value="NZ_CP070619.1"/>
</dbReference>
<gene>
    <name evidence="2" type="ORF">JWS13_39100</name>
</gene>
<keyword evidence="3" id="KW-1185">Reference proteome</keyword>
<name>A0A974WAJ9_9NOCA</name>
<evidence type="ECO:0008006" key="4">
    <source>
        <dbReference type="Google" id="ProtNLM"/>
    </source>
</evidence>
<dbReference type="Proteomes" id="UP000662986">
    <property type="component" value="Chromosome"/>
</dbReference>
<evidence type="ECO:0000256" key="1">
    <source>
        <dbReference type="SAM" id="MobiDB-lite"/>
    </source>
</evidence>
<reference evidence="2 3" key="1">
    <citation type="journal article" date="2021" name="Microbiol. Resour. Announc.">
        <title>Complete Genome Sequences of Two Rhodococcus sp. Strains with Large and Linear Chromosomes, Isolated from Apple Rhizosphere.</title>
        <authorList>
            <person name="Benning S."/>
            <person name="Brugnone N."/>
            <person name="Siani R."/>
            <person name="Kublik S."/>
            <person name="Schloter M."/>
            <person name="Rad V."/>
        </authorList>
    </citation>
    <scope>NUCLEOTIDE SEQUENCE [LARGE SCALE GENOMIC DNA]</scope>
    <source>
        <strain evidence="2 3">R79</strain>
    </source>
</reference>
<feature type="compositionally biased region" description="Low complexity" evidence="1">
    <location>
        <begin position="121"/>
        <end position="136"/>
    </location>
</feature>
<sequence>MAATSPRAPQELGPGGKALWRAITKDHDLDAVQQVQVVEACRAKDRLDKLDLILRGDADTWVDLVHRTQTEDYEIRIDDALAKANATGNLLKQLLAALRLPDESGTKPQQRGGARGSYKPTAASSGTTAVSSGKVSSLDRARAAKSGA</sequence>